<evidence type="ECO:0000256" key="10">
    <source>
        <dbReference type="ARBA" id="ARBA00025370"/>
    </source>
</evidence>
<keyword evidence="6 12" id="KW-0175">Coiled coil</keyword>
<evidence type="ECO:0000259" key="15">
    <source>
        <dbReference type="SMART" id="SM01286"/>
    </source>
</evidence>
<evidence type="ECO:0000256" key="2">
    <source>
        <dbReference type="ARBA" id="ARBA00022454"/>
    </source>
</evidence>
<evidence type="ECO:0000256" key="6">
    <source>
        <dbReference type="ARBA" id="ARBA00023054"/>
    </source>
</evidence>
<dbReference type="Pfam" id="PF24824">
    <property type="entry name" value="PH_SPT16"/>
    <property type="match status" value="1"/>
</dbReference>
<dbReference type="STRING" id="1081109.A0A167YA47"/>
<dbReference type="GO" id="GO:0034728">
    <property type="term" value="P:nucleosome organization"/>
    <property type="evidence" value="ECO:0007669"/>
    <property type="project" value="UniProtKB-ARBA"/>
</dbReference>
<dbReference type="GO" id="GO:0035101">
    <property type="term" value="C:FACT complex"/>
    <property type="evidence" value="ECO:0007669"/>
    <property type="project" value="UniProtKB-UniRule"/>
</dbReference>
<comment type="subunit">
    <text evidence="11">Component of the FACT complex.</text>
</comment>
<dbReference type="CDD" id="cd01091">
    <property type="entry name" value="CDC68-like"/>
    <property type="match status" value="1"/>
</dbReference>
<comment type="subcellular location">
    <subcellularLocation>
        <location evidence="11">Nucleus</location>
    </subcellularLocation>
    <subcellularLocation>
        <location evidence="11">Chromosome</location>
    </subcellularLocation>
</comment>
<dbReference type="Gene3D" id="2.30.29.150">
    <property type="match status" value="1"/>
</dbReference>
<evidence type="ECO:0000256" key="13">
    <source>
        <dbReference type="SAM" id="MobiDB-lite"/>
    </source>
</evidence>
<evidence type="ECO:0000256" key="7">
    <source>
        <dbReference type="ARBA" id="ARBA00023163"/>
    </source>
</evidence>
<dbReference type="Pfam" id="PF08512">
    <property type="entry name" value="Rttp106-like_middle"/>
    <property type="match status" value="1"/>
</dbReference>
<dbReference type="Gene3D" id="3.90.230.10">
    <property type="entry name" value="Creatinase/methionine aminopeptidase superfamily"/>
    <property type="match status" value="1"/>
</dbReference>
<dbReference type="InterPro" id="IPR056595">
    <property type="entry name" value="Fact-SPT16_PH"/>
</dbReference>
<dbReference type="SUPFAM" id="SSF55920">
    <property type="entry name" value="Creatinase/aminopeptidase"/>
    <property type="match status" value="1"/>
</dbReference>
<dbReference type="InterPro" id="IPR036005">
    <property type="entry name" value="Creatinase/aminopeptidase-like"/>
</dbReference>
<evidence type="ECO:0000256" key="4">
    <source>
        <dbReference type="ARBA" id="ARBA00022763"/>
    </source>
</evidence>
<protein>
    <recommendedName>
        <fullName evidence="11">FACT complex subunit</fullName>
    </recommendedName>
</protein>
<keyword evidence="4 11" id="KW-0227">DNA damage</keyword>
<gene>
    <name evidence="17" type="ORF">AAL_06792</name>
</gene>
<keyword evidence="9 11" id="KW-0539">Nucleus</keyword>
<evidence type="ECO:0000256" key="1">
    <source>
        <dbReference type="ARBA" id="ARBA00010779"/>
    </source>
</evidence>
<feature type="domain" description="FACT complex subunit SPT16 N-terminal lobe" evidence="14">
    <location>
        <begin position="6"/>
        <end position="167"/>
    </location>
</feature>
<feature type="compositionally biased region" description="Acidic residues" evidence="13">
    <location>
        <begin position="984"/>
        <end position="1006"/>
    </location>
</feature>
<dbReference type="SMART" id="SM01286">
    <property type="entry name" value="SPT16"/>
    <property type="match status" value="1"/>
</dbReference>
<feature type="region of interest" description="Disordered" evidence="13">
    <location>
        <begin position="445"/>
        <end position="496"/>
    </location>
</feature>
<dbReference type="InterPro" id="IPR048969">
    <property type="entry name" value="FACT_SPT16_C"/>
</dbReference>
<dbReference type="FunFam" id="3.90.230.10:FF:000005">
    <property type="entry name" value="FACT complex subunit spt16"/>
    <property type="match status" value="1"/>
</dbReference>
<evidence type="ECO:0000256" key="11">
    <source>
        <dbReference type="RuleBase" id="RU367052"/>
    </source>
</evidence>
<dbReference type="InterPro" id="IPR033825">
    <property type="entry name" value="Spt16_M24"/>
</dbReference>
<name>A0A167YA47_9HYPO</name>
<keyword evidence="3 11" id="KW-0235">DNA replication</keyword>
<dbReference type="InterPro" id="IPR000994">
    <property type="entry name" value="Pept_M24"/>
</dbReference>
<dbReference type="InterPro" id="IPR029149">
    <property type="entry name" value="Creatin/AminoP/Spt16_N"/>
</dbReference>
<feature type="compositionally biased region" description="Basic and acidic residues" evidence="13">
    <location>
        <begin position="452"/>
        <end position="462"/>
    </location>
</feature>
<keyword evidence="2 11" id="KW-0158">Chromosome</keyword>
<dbReference type="GO" id="GO:0006281">
    <property type="term" value="P:DNA repair"/>
    <property type="evidence" value="ECO:0007669"/>
    <property type="project" value="UniProtKB-UniRule"/>
</dbReference>
<feature type="coiled-coil region" evidence="12">
    <location>
        <begin position="626"/>
        <end position="653"/>
    </location>
</feature>
<dbReference type="Pfam" id="PF21091">
    <property type="entry name" value="SPT16_C"/>
    <property type="match status" value="1"/>
</dbReference>
<dbReference type="GO" id="GO:0006368">
    <property type="term" value="P:transcription elongation by RNA polymerase II"/>
    <property type="evidence" value="ECO:0007669"/>
    <property type="project" value="TreeGrafter"/>
</dbReference>
<dbReference type="PANTHER" id="PTHR13980:SF15">
    <property type="entry name" value="FACT COMPLEX SUBUNIT SPT16"/>
    <property type="match status" value="1"/>
</dbReference>
<dbReference type="Proteomes" id="UP000078544">
    <property type="component" value="Unassembled WGS sequence"/>
</dbReference>
<feature type="region of interest" description="Disordered" evidence="13">
    <location>
        <begin position="943"/>
        <end position="1034"/>
    </location>
</feature>
<evidence type="ECO:0000256" key="8">
    <source>
        <dbReference type="ARBA" id="ARBA00023204"/>
    </source>
</evidence>
<keyword evidence="5 11" id="KW-0805">Transcription regulation</keyword>
<comment type="function">
    <text evidence="10 11">Component of the FACT complex, a general chromatin factor that acts to reorganize nucleosomes. The FACT complex is involved in multiple processes that require DNA as a template such as mRNA elongation, DNA replication and DNA repair. During transcription elongation the FACT complex acts as a histone chaperone that both destabilizes and restores nucleosomal structure. It facilitates the passage of RNA polymerase II and transcription by promoting the dissociation of one histone H2A-H2B dimer from the nucleosome, then subsequently promotes the reestablishment of the nucleosome following the passage of RNA polymerase II.</text>
</comment>
<evidence type="ECO:0000256" key="12">
    <source>
        <dbReference type="SAM" id="Coils"/>
    </source>
</evidence>
<reference evidence="17 18" key="1">
    <citation type="journal article" date="2016" name="Genome Biol. Evol.">
        <title>Divergent and convergent evolution of fungal pathogenicity.</title>
        <authorList>
            <person name="Shang Y."/>
            <person name="Xiao G."/>
            <person name="Zheng P."/>
            <person name="Cen K."/>
            <person name="Zhan S."/>
            <person name="Wang C."/>
        </authorList>
    </citation>
    <scope>NUCLEOTIDE SEQUENCE [LARGE SCALE GENOMIC DNA]</scope>
    <source>
        <strain evidence="17 18">RCEF 2490</strain>
    </source>
</reference>
<evidence type="ECO:0000259" key="16">
    <source>
        <dbReference type="SMART" id="SM01287"/>
    </source>
</evidence>
<dbReference type="GO" id="GO:0010468">
    <property type="term" value="P:regulation of gene expression"/>
    <property type="evidence" value="ECO:0007669"/>
    <property type="project" value="UniProtKB-ARBA"/>
</dbReference>
<keyword evidence="18" id="KW-1185">Reference proteome</keyword>
<dbReference type="SMART" id="SM01287">
    <property type="entry name" value="Rtt106"/>
    <property type="match status" value="1"/>
</dbReference>
<dbReference type="Pfam" id="PF08644">
    <property type="entry name" value="SPT16"/>
    <property type="match status" value="1"/>
</dbReference>
<dbReference type="InterPro" id="IPR013953">
    <property type="entry name" value="FACT_SPT16_M"/>
</dbReference>
<dbReference type="GO" id="GO:0006260">
    <property type="term" value="P:DNA replication"/>
    <property type="evidence" value="ECO:0007669"/>
    <property type="project" value="UniProtKB-KW"/>
</dbReference>
<proteinExistence type="inferred from homology"/>
<dbReference type="InterPro" id="IPR011993">
    <property type="entry name" value="PH-like_dom_sf"/>
</dbReference>
<dbReference type="Pfam" id="PF14826">
    <property type="entry name" value="FACT-Spt16_Nlob"/>
    <property type="match status" value="1"/>
</dbReference>
<dbReference type="Gene3D" id="2.30.29.210">
    <property type="entry name" value="FACT complex subunit Spt16p/Cdc68p"/>
    <property type="match status" value="1"/>
</dbReference>
<dbReference type="EMBL" id="AZGY01000019">
    <property type="protein sequence ID" value="KZZ91051.1"/>
    <property type="molecule type" value="Genomic_DNA"/>
</dbReference>
<evidence type="ECO:0000256" key="3">
    <source>
        <dbReference type="ARBA" id="ARBA00022705"/>
    </source>
</evidence>
<dbReference type="GO" id="GO:0031491">
    <property type="term" value="F:nucleosome binding"/>
    <property type="evidence" value="ECO:0007669"/>
    <property type="project" value="TreeGrafter"/>
</dbReference>
<dbReference type="PANTHER" id="PTHR13980">
    <property type="entry name" value="CDC68 RELATED"/>
    <property type="match status" value="1"/>
</dbReference>
<comment type="similarity">
    <text evidence="1 11">Belongs to the peptidase M24 family. SPT16 subfamily.</text>
</comment>
<feature type="compositionally biased region" description="Acidic residues" evidence="13">
    <location>
        <begin position="943"/>
        <end position="977"/>
    </location>
</feature>
<dbReference type="Gene3D" id="2.30.29.30">
    <property type="entry name" value="Pleckstrin-homology domain (PH domain)/Phosphotyrosine-binding domain (PTB)"/>
    <property type="match status" value="1"/>
</dbReference>
<dbReference type="Pfam" id="PF00557">
    <property type="entry name" value="Peptidase_M24"/>
    <property type="match status" value="1"/>
</dbReference>
<evidence type="ECO:0000313" key="18">
    <source>
        <dbReference type="Proteomes" id="UP000078544"/>
    </source>
</evidence>
<keyword evidence="7 11" id="KW-0804">Transcription</keyword>
<dbReference type="OrthoDB" id="10251642at2759"/>
<dbReference type="Gene3D" id="3.40.350.10">
    <property type="entry name" value="Creatinase/prolidase N-terminal domain"/>
    <property type="match status" value="1"/>
</dbReference>
<dbReference type="FunFam" id="2.30.29.150:FF:000002">
    <property type="entry name" value="FACT complex subunit SPT16"/>
    <property type="match status" value="1"/>
</dbReference>
<feature type="domain" description="FACT complex subunit SPT16 middle" evidence="15">
    <location>
        <begin position="547"/>
        <end position="697"/>
    </location>
</feature>
<evidence type="ECO:0000259" key="14">
    <source>
        <dbReference type="SMART" id="SM01285"/>
    </source>
</evidence>
<accession>A0A167YA47</accession>
<dbReference type="InterPro" id="IPR013719">
    <property type="entry name" value="RTT106/SPT16-like_middle_dom"/>
</dbReference>
<dbReference type="SMART" id="SM01285">
    <property type="entry name" value="FACT-Spt16_Nlob"/>
    <property type="match status" value="1"/>
</dbReference>
<evidence type="ECO:0000256" key="5">
    <source>
        <dbReference type="ARBA" id="ARBA00023015"/>
    </source>
</evidence>
<dbReference type="FunFam" id="2.30.29.30:FF:000017">
    <property type="entry name" value="FACT complex subunit SPT16"/>
    <property type="match status" value="1"/>
</dbReference>
<dbReference type="FunFam" id="3.40.350.10:FF:000006">
    <property type="entry name" value="FACT complex subunit SPT16"/>
    <property type="match status" value="1"/>
</dbReference>
<keyword evidence="8 11" id="KW-0234">DNA repair</keyword>
<feature type="domain" description="Histone chaperone RTT106/FACT complex subunit SPT16-like middle" evidence="16">
    <location>
        <begin position="822"/>
        <end position="912"/>
    </location>
</feature>
<dbReference type="InterPro" id="IPR040258">
    <property type="entry name" value="Spt16"/>
</dbReference>
<feature type="compositionally biased region" description="Basic and acidic residues" evidence="13">
    <location>
        <begin position="476"/>
        <end position="492"/>
    </location>
</feature>
<evidence type="ECO:0000256" key="9">
    <source>
        <dbReference type="ARBA" id="ARBA00023242"/>
    </source>
</evidence>
<dbReference type="InterPro" id="IPR029148">
    <property type="entry name" value="FACT-SPT16_Nlobe"/>
</dbReference>
<sequence length="1034" mass="118282">MADIKIDGKLLQERISHFATSWKNDLRSKDGLFGGASSIIIMMGKMEEFPELQKNNAMHFWLLGYEFPTTLMLLTVDTLYILTTQKKAKYLDQLKGGRFPIEVLVRGKDAAENEKLFVTIAEKVKEAGNKVGVLPKDTSKGPFVDEWKKVFSEHCKDVEEVDISPALSTHALSIKDENELRAMRNASKACVALMTPYFLDEMSNILDSEKKVTHEQLSTKVDRKLDDEKFWKTVELPNKGKLPSDFDLSQLDWILSPSVQSGGKYDLRFAAEANKDNLHAGIIIAGLGLRYKSYCSMISRTYLVDPNKSQESNYKLLHMIHSSIIKEIRDGMTAKEVYSKALNLIKAKKPEMEKHFLKNVGWGVGLENRDPTLVLNAKNSRTLKDGMTLIIHTGFHDIENPQPQDKYSKIYSLVLTDTIRVTTGEPVIFTAESPTSADANSFFFKDDEEAEPTPKKEKKDSRVGAVATKNITSTRLRSERSTQVDENAENRRKEHQKQLAARKQKEGLARFAEATGDKNGGDVKKFKRFESYKRDNQFPFKVKNMEIVVDSRNSTVILPIMGRPVPFHINTIKNASKSDENDYSFLRINFLSPGQGVGRRDDQPFEDASAHFVRSLTFRSADGDRYSEISTQISNMKRDAVKKEQEKKDMEDVVEQDKLIEIRNRRPAVLDNVYIRPAMEGKRVPGKVEIHQNGIRYQSPLNAQHRVDILFSNVRHLFFQPCAHELIVIVHIHLKDPIMVNNKKKTKDVQFYREATDIQFDETGNRKRKYRYGDEDEFEAEQEERRRRAELDRLFQGFAQKIAEAGRSEGIEVDMPIRDLGFNGVPFRSNVFIQPTTDCLMQVVEPPFMVITIEDIEIAHLERVQFGLKNFDMVFIFKDFARAPYHINTIPVEFLDQVKDFLDSSDIAYSEGRLNLNWPTIMKTVTADTHQFFVDGGWGFLQDESDDEGEEVSEEESAFEIDDDELEEASESSEEGSDFGSNVSDDDDDDDDAELDSDEEGEDWDELEKKAKKRDREGGLDEEDRGAKKQKKKR</sequence>
<organism evidence="17 18">
    <name type="scientific">Moelleriella libera RCEF 2490</name>
    <dbReference type="NCBI Taxonomy" id="1081109"/>
    <lineage>
        <taxon>Eukaryota</taxon>
        <taxon>Fungi</taxon>
        <taxon>Dikarya</taxon>
        <taxon>Ascomycota</taxon>
        <taxon>Pezizomycotina</taxon>
        <taxon>Sordariomycetes</taxon>
        <taxon>Hypocreomycetidae</taxon>
        <taxon>Hypocreales</taxon>
        <taxon>Clavicipitaceae</taxon>
        <taxon>Moelleriella</taxon>
    </lineage>
</organism>
<dbReference type="FunFam" id="2.30.29.210:FF:000001">
    <property type="entry name" value="FACT complex subunit spt16"/>
    <property type="match status" value="1"/>
</dbReference>
<dbReference type="AlphaFoldDB" id="A0A167YA47"/>
<comment type="caution">
    <text evidence="17">The sequence shown here is derived from an EMBL/GenBank/DDBJ whole genome shotgun (WGS) entry which is preliminary data.</text>
</comment>
<evidence type="ECO:0000313" key="17">
    <source>
        <dbReference type="EMBL" id="KZZ91051.1"/>
    </source>
</evidence>